<dbReference type="Pfam" id="PF02990">
    <property type="entry name" value="EMP70"/>
    <property type="match status" value="1"/>
</dbReference>
<dbReference type="GO" id="GO:0000421">
    <property type="term" value="C:autophagosome membrane"/>
    <property type="evidence" value="ECO:0007669"/>
    <property type="project" value="UniProtKB-SubCell"/>
</dbReference>
<name>A0A1S3IVQ6_LINAN</name>
<keyword evidence="6 8" id="KW-0472">Membrane</keyword>
<evidence type="ECO:0000313" key="10">
    <source>
        <dbReference type="RefSeq" id="XP_013402143.1"/>
    </source>
</evidence>
<sequence length="244" mass="28251">MYKKMGGESWVWNINLTSCLFSFPFFLIWSVINTMSWMQGTTQALPWGTIVLLMTLWVLVGYPLTVIGGIFGKNYANGFDAPCRTKNISREIPDVPWYRSAGVHCLVAGFLPFSAISVELYYIFATLWGREQYTLYGILFLVYVILLSVTACISVALTYFQLSAEDYRWWWRSIFSAGSTGMFVFMYSLFYYFKRSNMSGLLQTVQFFGYTILVCYVFFLMLGTVSFFAALKFVRYIYVNIKMD</sequence>
<keyword evidence="4" id="KW-0732">Signal</keyword>
<dbReference type="GO" id="GO:0072657">
    <property type="term" value="P:protein localization to membrane"/>
    <property type="evidence" value="ECO:0007669"/>
    <property type="project" value="TreeGrafter"/>
</dbReference>
<dbReference type="Proteomes" id="UP000085678">
    <property type="component" value="Unplaced"/>
</dbReference>
<dbReference type="STRING" id="7574.A0A1S3IVQ6"/>
<comment type="caution">
    <text evidence="8">Lacks conserved residue(s) required for the propagation of feature annotation.</text>
</comment>
<feature type="transmembrane region" description="Helical" evidence="8">
    <location>
        <begin position="205"/>
        <end position="231"/>
    </location>
</feature>
<keyword evidence="3 8" id="KW-0812">Transmembrane</keyword>
<dbReference type="PANTHER" id="PTHR10766:SF177">
    <property type="entry name" value="TRANSMEMBRANE 9 SUPERFAMILY MEMBER 1"/>
    <property type="match status" value="1"/>
</dbReference>
<evidence type="ECO:0000256" key="4">
    <source>
        <dbReference type="ARBA" id="ARBA00022729"/>
    </source>
</evidence>
<proteinExistence type="inferred from homology"/>
<dbReference type="KEGG" id="lak:106167809"/>
<keyword evidence="5 8" id="KW-1133">Transmembrane helix</keyword>
<dbReference type="AlphaFoldDB" id="A0A1S3IVQ6"/>
<evidence type="ECO:0000256" key="7">
    <source>
        <dbReference type="ARBA" id="ARBA00037688"/>
    </source>
</evidence>
<dbReference type="InParanoid" id="A0A1S3IVQ6"/>
<feature type="transmembrane region" description="Helical" evidence="8">
    <location>
        <begin position="44"/>
        <end position="71"/>
    </location>
</feature>
<evidence type="ECO:0000256" key="8">
    <source>
        <dbReference type="RuleBase" id="RU363079"/>
    </source>
</evidence>
<evidence type="ECO:0000256" key="2">
    <source>
        <dbReference type="ARBA" id="ARBA00005227"/>
    </source>
</evidence>
<evidence type="ECO:0000256" key="1">
    <source>
        <dbReference type="ARBA" id="ARBA00004542"/>
    </source>
</evidence>
<comment type="function">
    <text evidence="7">Plays an essential role in autophagy.</text>
</comment>
<feature type="transmembrane region" description="Helical" evidence="8">
    <location>
        <begin position="135"/>
        <end position="157"/>
    </location>
</feature>
<comment type="similarity">
    <text evidence="2 8">Belongs to the nonaspanin (TM9SF) (TC 9.A.2) family.</text>
</comment>
<feature type="transmembrane region" description="Helical" evidence="8">
    <location>
        <begin position="169"/>
        <end position="193"/>
    </location>
</feature>
<dbReference type="PANTHER" id="PTHR10766">
    <property type="entry name" value="TRANSMEMBRANE 9 SUPERFAMILY PROTEIN"/>
    <property type="match status" value="1"/>
</dbReference>
<evidence type="ECO:0000256" key="3">
    <source>
        <dbReference type="ARBA" id="ARBA00022692"/>
    </source>
</evidence>
<dbReference type="RefSeq" id="XP_013402143.1">
    <property type="nucleotide sequence ID" value="XM_013546689.2"/>
</dbReference>
<dbReference type="OrthoDB" id="1666796at2759"/>
<evidence type="ECO:0000256" key="5">
    <source>
        <dbReference type="ARBA" id="ARBA00022989"/>
    </source>
</evidence>
<dbReference type="InterPro" id="IPR004240">
    <property type="entry name" value="EMP70"/>
</dbReference>
<dbReference type="GeneID" id="106167809"/>
<evidence type="ECO:0000256" key="6">
    <source>
        <dbReference type="ARBA" id="ARBA00023136"/>
    </source>
</evidence>
<gene>
    <name evidence="10" type="primary">LOC106167809</name>
</gene>
<organism evidence="9 10">
    <name type="scientific">Lingula anatina</name>
    <name type="common">Brachiopod</name>
    <name type="synonym">Lingula unguis</name>
    <dbReference type="NCBI Taxonomy" id="7574"/>
    <lineage>
        <taxon>Eukaryota</taxon>
        <taxon>Metazoa</taxon>
        <taxon>Spiralia</taxon>
        <taxon>Lophotrochozoa</taxon>
        <taxon>Brachiopoda</taxon>
        <taxon>Linguliformea</taxon>
        <taxon>Lingulata</taxon>
        <taxon>Lingulida</taxon>
        <taxon>Linguloidea</taxon>
        <taxon>Lingulidae</taxon>
        <taxon>Lingula</taxon>
    </lineage>
</organism>
<comment type="subcellular location">
    <subcellularLocation>
        <location evidence="1">Cytoplasmic vesicle</location>
        <location evidence="1">Autophagosome membrane</location>
        <topology evidence="1">Multi-pass membrane protein</topology>
    </subcellularLocation>
</comment>
<accession>A0A1S3IVQ6</accession>
<feature type="transmembrane region" description="Helical" evidence="8">
    <location>
        <begin position="101"/>
        <end position="123"/>
    </location>
</feature>
<protein>
    <recommendedName>
        <fullName evidence="8">Transmembrane 9 superfamily member</fullName>
    </recommendedName>
</protein>
<evidence type="ECO:0000313" key="9">
    <source>
        <dbReference type="Proteomes" id="UP000085678"/>
    </source>
</evidence>
<reference evidence="10" key="1">
    <citation type="submission" date="2025-08" db="UniProtKB">
        <authorList>
            <consortium name="RefSeq"/>
        </authorList>
    </citation>
    <scope>IDENTIFICATION</scope>
    <source>
        <tissue evidence="10">Gonads</tissue>
    </source>
</reference>
<keyword evidence="9" id="KW-1185">Reference proteome</keyword>
<feature type="transmembrane region" description="Helical" evidence="8">
    <location>
        <begin position="12"/>
        <end position="32"/>
    </location>
</feature>